<dbReference type="PANTHER" id="PTHR30137:SF8">
    <property type="entry name" value="BLR5498 PROTEIN"/>
    <property type="match status" value="1"/>
</dbReference>
<dbReference type="InterPro" id="IPR036661">
    <property type="entry name" value="Luciferase-like_sf"/>
</dbReference>
<proteinExistence type="predicted"/>
<name>A0AAN2TTQ8_9BACI</name>
<dbReference type="InterPro" id="IPR011251">
    <property type="entry name" value="Luciferase-like_dom"/>
</dbReference>
<keyword evidence="1" id="KW-0560">Oxidoreductase</keyword>
<dbReference type="GO" id="GO:0005829">
    <property type="term" value="C:cytosol"/>
    <property type="evidence" value="ECO:0007669"/>
    <property type="project" value="TreeGrafter"/>
</dbReference>
<gene>
    <name evidence="4" type="ORF">BN1180_03438</name>
</gene>
<dbReference type="Proteomes" id="UP000182110">
    <property type="component" value="Unassembled WGS sequence"/>
</dbReference>
<dbReference type="Pfam" id="PF00296">
    <property type="entry name" value="Bac_luciferase"/>
    <property type="match status" value="1"/>
</dbReference>
<evidence type="ECO:0000256" key="1">
    <source>
        <dbReference type="ARBA" id="ARBA00023002"/>
    </source>
</evidence>
<organism evidence="4 5">
    <name type="scientific">Peribacillus simplex</name>
    <dbReference type="NCBI Taxonomy" id="1478"/>
    <lineage>
        <taxon>Bacteria</taxon>
        <taxon>Bacillati</taxon>
        <taxon>Bacillota</taxon>
        <taxon>Bacilli</taxon>
        <taxon>Bacillales</taxon>
        <taxon>Bacillaceae</taxon>
        <taxon>Peribacillus</taxon>
    </lineage>
</organism>
<comment type="caution">
    <text evidence="4">The sequence shown here is derived from an EMBL/GenBank/DDBJ whole genome shotgun (WGS) entry which is preliminary data.</text>
</comment>
<dbReference type="GO" id="GO:0004497">
    <property type="term" value="F:monooxygenase activity"/>
    <property type="evidence" value="ECO:0007669"/>
    <property type="project" value="UniProtKB-KW"/>
</dbReference>
<dbReference type="InterPro" id="IPR050766">
    <property type="entry name" value="Bact_Lucif_Oxidored"/>
</dbReference>
<evidence type="ECO:0000256" key="2">
    <source>
        <dbReference type="ARBA" id="ARBA00023033"/>
    </source>
</evidence>
<evidence type="ECO:0000313" key="4">
    <source>
        <dbReference type="EMBL" id="CEG33266.1"/>
    </source>
</evidence>
<keyword evidence="2" id="KW-0503">Monooxygenase</keyword>
<dbReference type="GO" id="GO:0016705">
    <property type="term" value="F:oxidoreductase activity, acting on paired donors, with incorporation or reduction of molecular oxygen"/>
    <property type="evidence" value="ECO:0007669"/>
    <property type="project" value="InterPro"/>
</dbReference>
<sequence>MKFVLFYLPTVGTRKQIESGMLPGQNTQAYQSMLYQISEQVKAADQLGYYAAAFTEHHFHIEGLEVSNNPIMLSLYLGMQTKNIKLAQLANVLPFHNPIRLAEDIAMLDQMTNGRAIAGIARGYQKRWADVLGQVYGVGATFSDKTETDARNRTLFNEHYEIIRKAWASETFSHKGEIWNIPPENLKFDHSAVGDYGRGMDAAGYIKEIGIAPKLYQNRDIEVWQPFSHSADTWRFCAKEKIVPFMLNTDDTAMQKLISAYQDEAVKVGREIASGDGIGVFRDVLVANSDERAHELAADGNGFVWPHWFGELGFNEALRREGETGKIKGDFKDLCDRGFEFIGTPDTVNRKIEQLVKKHNPEYLLMWQYPGLVPHEDMMRHIEMFATQVMPNWTDSKETSASALSYTP</sequence>
<dbReference type="PANTHER" id="PTHR30137">
    <property type="entry name" value="LUCIFERASE-LIKE MONOOXYGENASE"/>
    <property type="match status" value="1"/>
</dbReference>
<feature type="domain" description="Luciferase-like" evidence="3">
    <location>
        <begin position="30"/>
        <end position="356"/>
    </location>
</feature>
<dbReference type="SUPFAM" id="SSF51679">
    <property type="entry name" value="Bacterial luciferase-like"/>
    <property type="match status" value="1"/>
</dbReference>
<evidence type="ECO:0000259" key="3">
    <source>
        <dbReference type="Pfam" id="PF00296"/>
    </source>
</evidence>
<protein>
    <submittedName>
        <fullName evidence="4">Luciferase-like protein</fullName>
    </submittedName>
</protein>
<reference evidence="4 5" key="1">
    <citation type="journal article" date="2014" name="Genome Announc.">
        <title>Genome Sequence of Bacillus simplex Strain P558, Isolated from a Human Fecal Sample.</title>
        <authorList>
            <person name="Croce O."/>
            <person name="Hugon P."/>
            <person name="Lagier J.C."/>
            <person name="Bibi F."/>
            <person name="Robert C."/>
            <person name="Azhar E.I."/>
            <person name="Raoult D."/>
            <person name="Fournier P.E."/>
        </authorList>
    </citation>
    <scope>NUCLEOTIDE SEQUENCE [LARGE SCALE GENOMIC DNA]</scope>
    <source>
        <strain evidence="4 5">P558</strain>
    </source>
</reference>
<dbReference type="AlphaFoldDB" id="A0AAN2TTQ8"/>
<keyword evidence="5" id="KW-1185">Reference proteome</keyword>
<dbReference type="Gene3D" id="3.20.20.30">
    <property type="entry name" value="Luciferase-like domain"/>
    <property type="match status" value="1"/>
</dbReference>
<dbReference type="RefSeq" id="WP_048689265.1">
    <property type="nucleotide sequence ID" value="NZ_CCXW01000001.1"/>
</dbReference>
<accession>A0AAN2TTQ8</accession>
<dbReference type="EMBL" id="CCXW01000001">
    <property type="protein sequence ID" value="CEG33266.1"/>
    <property type="molecule type" value="Genomic_DNA"/>
</dbReference>
<evidence type="ECO:0000313" key="5">
    <source>
        <dbReference type="Proteomes" id="UP000182110"/>
    </source>
</evidence>